<dbReference type="EMBL" id="JACHBC010000015">
    <property type="protein sequence ID" value="MBB5563922.1"/>
    <property type="molecule type" value="Genomic_DNA"/>
</dbReference>
<evidence type="ECO:0000313" key="1">
    <source>
        <dbReference type="EMBL" id="MBB5563922.1"/>
    </source>
</evidence>
<sequence>MASVAAMAGFGVLLSRTVTLAGETLCVFVPFDCALGRI</sequence>
<protein>
    <submittedName>
        <fullName evidence="1">Uncharacterized protein</fullName>
    </submittedName>
</protein>
<accession>A0A7W9CXU9</accession>
<dbReference type="AlphaFoldDB" id="A0A7W9CXU9"/>
<reference evidence="1 2" key="1">
    <citation type="submission" date="2020-08" db="EMBL/GenBank/DDBJ databases">
        <title>Genomic Encyclopedia of Type Strains, Phase IV (KMG-V): Genome sequencing to study the core and pangenomes of soil and plant-associated prokaryotes.</title>
        <authorList>
            <person name="Whitman W."/>
        </authorList>
    </citation>
    <scope>NUCLEOTIDE SEQUENCE [LARGE SCALE GENOMIC DNA]</scope>
    <source>
        <strain evidence="1 2">SEMIA 4034</strain>
    </source>
</reference>
<evidence type="ECO:0000313" key="2">
    <source>
        <dbReference type="Proteomes" id="UP000528824"/>
    </source>
</evidence>
<organism evidence="1 2">
    <name type="scientific">Rhizobium lentis</name>
    <dbReference type="NCBI Taxonomy" id="1138194"/>
    <lineage>
        <taxon>Bacteria</taxon>
        <taxon>Pseudomonadati</taxon>
        <taxon>Pseudomonadota</taxon>
        <taxon>Alphaproteobacteria</taxon>
        <taxon>Hyphomicrobiales</taxon>
        <taxon>Rhizobiaceae</taxon>
        <taxon>Rhizobium/Agrobacterium group</taxon>
        <taxon>Rhizobium</taxon>
    </lineage>
</organism>
<dbReference type="Proteomes" id="UP000528824">
    <property type="component" value="Unassembled WGS sequence"/>
</dbReference>
<comment type="caution">
    <text evidence="1">The sequence shown here is derived from an EMBL/GenBank/DDBJ whole genome shotgun (WGS) entry which is preliminary data.</text>
</comment>
<proteinExistence type="predicted"/>
<gene>
    <name evidence="1" type="ORF">GGI59_005624</name>
</gene>
<keyword evidence="2" id="KW-1185">Reference proteome</keyword>
<name>A0A7W9CXU9_9HYPH</name>